<name>A0A0V0QDZ6_PSEPJ</name>
<sequence>MNESSFQGVQPVQSFSKYDMFWQNYMSNGFWEFSQNYNEKLNYYSGISSQYTDTLQIQQTFFNGGMTNTINNSTIYTNTNITQQKTQYFNSNILINNSEASQYNQQQQKKERYVLQNNEIYIHGIDGKQFPNIKAELQYYNEKLRLYLVAAGQISETKINELISLKSRFFLLVFYIRGLLKLRDSLVFKLTFFTLYAKQSQWIQFCNEKQAQQIQDNIEIDIVHKNKLLKKIVKKILSIENQEFSQNQSEIGKENSTFRSDIQDNKIVDELIFRYIIQEELKPNDQDDIFIHLKQLFLQAKKIGSHTFKGQQSYMYLSLSLNIALIIVYELYPKYEFQVNSLFVNQQMSNFPKLLEFKHVNMWAKVQGRNELIERMKEIFQIAKINILQKGVIHNNNSNGLNLNQQKSQEKAKLKSENYRNSLEKTQTPKVSMSTQADSDFNCIGENVSNSSLNLNQLDFRINQGNQQHKSNYQLQQQLQQQHLQQQNQHKNKMHQNNYSPSSSGEKLESKNLQKSKNSNSNSAKKNSQKNLQIKIDSNSIIKSNTSSLSPKKTRNSQIQQQQQQKEQQVFVQLQQSSLKSNKSTKSAKNKQKSIDQQLHEQYQDQKQKKQSQQETTKQLHTKMKVIAKNKHVTPEYLLQKAQNNMFID</sequence>
<feature type="compositionally biased region" description="Polar residues" evidence="1">
    <location>
        <begin position="419"/>
        <end position="435"/>
    </location>
</feature>
<gene>
    <name evidence="2" type="ORF">PPERSA_03168</name>
</gene>
<keyword evidence="3" id="KW-1185">Reference proteome</keyword>
<feature type="region of interest" description="Disordered" evidence="1">
    <location>
        <begin position="469"/>
        <end position="619"/>
    </location>
</feature>
<dbReference type="EMBL" id="LDAU01000189">
    <property type="protein sequence ID" value="KRX00435.1"/>
    <property type="molecule type" value="Genomic_DNA"/>
</dbReference>
<dbReference type="Proteomes" id="UP000054937">
    <property type="component" value="Unassembled WGS sequence"/>
</dbReference>
<feature type="region of interest" description="Disordered" evidence="1">
    <location>
        <begin position="398"/>
        <end position="435"/>
    </location>
</feature>
<comment type="caution">
    <text evidence="2">The sequence shown here is derived from an EMBL/GenBank/DDBJ whole genome shotgun (WGS) entry which is preliminary data.</text>
</comment>
<proteinExistence type="predicted"/>
<feature type="compositionally biased region" description="Basic and acidic residues" evidence="1">
    <location>
        <begin position="598"/>
        <end position="608"/>
    </location>
</feature>
<feature type="compositionally biased region" description="Low complexity" evidence="1">
    <location>
        <begin position="469"/>
        <end position="489"/>
    </location>
</feature>
<dbReference type="AlphaFoldDB" id="A0A0V0QDZ6"/>
<dbReference type="InParanoid" id="A0A0V0QDZ6"/>
<feature type="compositionally biased region" description="Low complexity" evidence="1">
    <location>
        <begin position="513"/>
        <end position="550"/>
    </location>
</feature>
<evidence type="ECO:0000313" key="2">
    <source>
        <dbReference type="EMBL" id="KRX00435.1"/>
    </source>
</evidence>
<accession>A0A0V0QDZ6</accession>
<protein>
    <submittedName>
        <fullName evidence="2">Uncharacterized protein</fullName>
    </submittedName>
</protein>
<reference evidence="2 3" key="1">
    <citation type="journal article" date="2015" name="Sci. Rep.">
        <title>Genome of the facultative scuticociliatosis pathogen Pseudocohnilembus persalinus provides insight into its virulence through horizontal gene transfer.</title>
        <authorList>
            <person name="Xiong J."/>
            <person name="Wang G."/>
            <person name="Cheng J."/>
            <person name="Tian M."/>
            <person name="Pan X."/>
            <person name="Warren A."/>
            <person name="Jiang C."/>
            <person name="Yuan D."/>
            <person name="Miao W."/>
        </authorList>
    </citation>
    <scope>NUCLEOTIDE SEQUENCE [LARGE SCALE GENOMIC DNA]</scope>
    <source>
        <strain evidence="2">36N120E</strain>
    </source>
</reference>
<feature type="compositionally biased region" description="Low complexity" evidence="1">
    <location>
        <begin position="557"/>
        <end position="585"/>
    </location>
</feature>
<feature type="compositionally biased region" description="Basic and acidic residues" evidence="1">
    <location>
        <begin position="408"/>
        <end position="418"/>
    </location>
</feature>
<evidence type="ECO:0000313" key="3">
    <source>
        <dbReference type="Proteomes" id="UP000054937"/>
    </source>
</evidence>
<organism evidence="2 3">
    <name type="scientific">Pseudocohnilembus persalinus</name>
    <name type="common">Ciliate</name>
    <dbReference type="NCBI Taxonomy" id="266149"/>
    <lineage>
        <taxon>Eukaryota</taxon>
        <taxon>Sar</taxon>
        <taxon>Alveolata</taxon>
        <taxon>Ciliophora</taxon>
        <taxon>Intramacronucleata</taxon>
        <taxon>Oligohymenophorea</taxon>
        <taxon>Scuticociliatia</taxon>
        <taxon>Philasterida</taxon>
        <taxon>Pseudocohnilembidae</taxon>
        <taxon>Pseudocohnilembus</taxon>
    </lineage>
</organism>
<evidence type="ECO:0000256" key="1">
    <source>
        <dbReference type="SAM" id="MobiDB-lite"/>
    </source>
</evidence>